<dbReference type="PANTHER" id="PTHR32108:SF9">
    <property type="entry name" value="REVERSE TRANSCRIPTASE RNASE H-LIKE DOMAIN-CONTAINING PROTEIN"/>
    <property type="match status" value="1"/>
</dbReference>
<sequence>MDIRPTYNCLRGRPWIHVMGAIPSLLHQKVKIIVNGQLISVMGEKEIMVSTPFPMEYIEEDEEALKTSFQALEIVASKHEGVTSSHPKLRLWQQKVLITNGFEPSKGLGRRLDGMANPMAIQKNLDGAARKAKSGWKGQSKQQARASLYYRFISGGIMILGHVAMVEDQPTMSVEWVYPMARELENWTAEAPNTENFPKINNAALAPDNADKSSRQDEEEETEEEALRELERLLEQERPKL</sequence>
<evidence type="ECO:0000313" key="2">
    <source>
        <dbReference type="EMBL" id="RDX82630.1"/>
    </source>
</evidence>
<gene>
    <name evidence="2" type="ORF">CR513_36564</name>
</gene>
<proteinExistence type="predicted"/>
<evidence type="ECO:0000256" key="1">
    <source>
        <dbReference type="SAM" id="MobiDB-lite"/>
    </source>
</evidence>
<evidence type="ECO:0008006" key="4">
    <source>
        <dbReference type="Google" id="ProtNLM"/>
    </source>
</evidence>
<reference evidence="2" key="1">
    <citation type="submission" date="2018-05" db="EMBL/GenBank/DDBJ databases">
        <title>Draft genome of Mucuna pruriens seed.</title>
        <authorList>
            <person name="Nnadi N.E."/>
            <person name="Vos R."/>
            <person name="Hasami M.H."/>
            <person name="Devisetty U.K."/>
            <person name="Aguiy J.C."/>
        </authorList>
    </citation>
    <scope>NUCLEOTIDE SEQUENCE [LARGE SCALE GENOMIC DNA]</scope>
    <source>
        <strain evidence="2">JCA_2017</strain>
    </source>
</reference>
<dbReference type="PANTHER" id="PTHR32108">
    <property type="entry name" value="DNA-DIRECTED RNA POLYMERASE SUBUNIT ALPHA"/>
    <property type="match status" value="1"/>
</dbReference>
<accession>A0A371FWQ7</accession>
<organism evidence="2 3">
    <name type="scientific">Mucuna pruriens</name>
    <name type="common">Velvet bean</name>
    <name type="synonym">Dolichos pruriens</name>
    <dbReference type="NCBI Taxonomy" id="157652"/>
    <lineage>
        <taxon>Eukaryota</taxon>
        <taxon>Viridiplantae</taxon>
        <taxon>Streptophyta</taxon>
        <taxon>Embryophyta</taxon>
        <taxon>Tracheophyta</taxon>
        <taxon>Spermatophyta</taxon>
        <taxon>Magnoliopsida</taxon>
        <taxon>eudicotyledons</taxon>
        <taxon>Gunneridae</taxon>
        <taxon>Pentapetalae</taxon>
        <taxon>rosids</taxon>
        <taxon>fabids</taxon>
        <taxon>Fabales</taxon>
        <taxon>Fabaceae</taxon>
        <taxon>Papilionoideae</taxon>
        <taxon>50 kb inversion clade</taxon>
        <taxon>NPAAA clade</taxon>
        <taxon>indigoferoid/millettioid clade</taxon>
        <taxon>Phaseoleae</taxon>
        <taxon>Mucuna</taxon>
    </lineage>
</organism>
<name>A0A371FWQ7_MUCPR</name>
<dbReference type="STRING" id="157652.A0A371FWQ7"/>
<evidence type="ECO:0000313" key="3">
    <source>
        <dbReference type="Proteomes" id="UP000257109"/>
    </source>
</evidence>
<dbReference type="AlphaFoldDB" id="A0A371FWQ7"/>
<feature type="compositionally biased region" description="Basic and acidic residues" evidence="1">
    <location>
        <begin position="225"/>
        <end position="241"/>
    </location>
</feature>
<keyword evidence="3" id="KW-1185">Reference proteome</keyword>
<comment type="caution">
    <text evidence="2">The sequence shown here is derived from an EMBL/GenBank/DDBJ whole genome shotgun (WGS) entry which is preliminary data.</text>
</comment>
<dbReference type="Proteomes" id="UP000257109">
    <property type="component" value="Unassembled WGS sequence"/>
</dbReference>
<feature type="non-terminal residue" evidence="2">
    <location>
        <position position="1"/>
    </location>
</feature>
<feature type="region of interest" description="Disordered" evidence="1">
    <location>
        <begin position="193"/>
        <end position="241"/>
    </location>
</feature>
<dbReference type="EMBL" id="QJKJ01007593">
    <property type="protein sequence ID" value="RDX82630.1"/>
    <property type="molecule type" value="Genomic_DNA"/>
</dbReference>
<protein>
    <recommendedName>
        <fullName evidence="4">G-patch domain-containing protein</fullName>
    </recommendedName>
</protein>